<organism evidence="2 3">
    <name type="scientific">Suillus placidus</name>
    <dbReference type="NCBI Taxonomy" id="48579"/>
    <lineage>
        <taxon>Eukaryota</taxon>
        <taxon>Fungi</taxon>
        <taxon>Dikarya</taxon>
        <taxon>Basidiomycota</taxon>
        <taxon>Agaricomycotina</taxon>
        <taxon>Agaricomycetes</taxon>
        <taxon>Agaricomycetidae</taxon>
        <taxon>Boletales</taxon>
        <taxon>Suillineae</taxon>
        <taxon>Suillaceae</taxon>
        <taxon>Suillus</taxon>
    </lineage>
</organism>
<accession>A0A9P6ZL00</accession>
<reference evidence="2" key="1">
    <citation type="journal article" date="2020" name="New Phytol.">
        <title>Comparative genomics reveals dynamic genome evolution in host specialist ectomycorrhizal fungi.</title>
        <authorList>
            <person name="Lofgren L.A."/>
            <person name="Nguyen N.H."/>
            <person name="Vilgalys R."/>
            <person name="Ruytinx J."/>
            <person name="Liao H.L."/>
            <person name="Branco S."/>
            <person name="Kuo A."/>
            <person name="LaButti K."/>
            <person name="Lipzen A."/>
            <person name="Andreopoulos W."/>
            <person name="Pangilinan J."/>
            <person name="Riley R."/>
            <person name="Hundley H."/>
            <person name="Na H."/>
            <person name="Barry K."/>
            <person name="Grigoriev I.V."/>
            <person name="Stajich J.E."/>
            <person name="Kennedy P.G."/>
        </authorList>
    </citation>
    <scope>NUCLEOTIDE SEQUENCE</scope>
    <source>
        <strain evidence="2">DOB743</strain>
    </source>
</reference>
<name>A0A9P6ZL00_9AGAM</name>
<evidence type="ECO:0000313" key="2">
    <source>
        <dbReference type="EMBL" id="KAG1769925.1"/>
    </source>
</evidence>
<keyword evidence="3" id="KW-1185">Reference proteome</keyword>
<gene>
    <name evidence="2" type="ORF">EV702DRAFT_1140159</name>
</gene>
<feature type="region of interest" description="Disordered" evidence="1">
    <location>
        <begin position="19"/>
        <end position="40"/>
    </location>
</feature>
<protein>
    <submittedName>
        <fullName evidence="2">Uncharacterized protein</fullName>
    </submittedName>
</protein>
<comment type="caution">
    <text evidence="2">The sequence shown here is derived from an EMBL/GenBank/DDBJ whole genome shotgun (WGS) entry which is preliminary data.</text>
</comment>
<dbReference type="AlphaFoldDB" id="A0A9P6ZL00"/>
<dbReference type="EMBL" id="JABBWD010000068">
    <property type="protein sequence ID" value="KAG1769925.1"/>
    <property type="molecule type" value="Genomic_DNA"/>
</dbReference>
<evidence type="ECO:0000256" key="1">
    <source>
        <dbReference type="SAM" id="MobiDB-lite"/>
    </source>
</evidence>
<dbReference type="Proteomes" id="UP000714275">
    <property type="component" value="Unassembled WGS sequence"/>
</dbReference>
<proteinExistence type="predicted"/>
<sequence length="171" mass="18999">MTFQAAHCQVVPSIKKRYLVQPPRPPRPQSDTSNTPPAGAFNIVGETTPTTLQSTAIEVFVPQLADLLSRETLFCELPALRSSPGASRIYIALDDNSCYPSLIRCLCPETAFVPPVSLGPHVMLYIVNTSSMWFPSHIYLTFSFSCTHRVVMDHRSHTFEEGASNLQCQTR</sequence>
<evidence type="ECO:0000313" key="3">
    <source>
        <dbReference type="Proteomes" id="UP000714275"/>
    </source>
</evidence>